<dbReference type="PANTHER" id="PTHR43639:SF1">
    <property type="entry name" value="SHORT-CHAIN DEHYDROGENASE_REDUCTASE FAMILY PROTEIN"/>
    <property type="match status" value="1"/>
</dbReference>
<dbReference type="PRINTS" id="PR00081">
    <property type="entry name" value="GDHRDH"/>
</dbReference>
<sequence>MRLEGKTAIVTGGASGFGAGIARKFAAEGAQVMIVDINHDGAMGMAEELGAGSFGHVANVAVSADVAETVATARQVFGEVDILVNNAGVTHLPKPMEEVSEEEFDRVFAVNCKSVYLFAHELAPFMKQRRAGAILNIASTAGVSPRPNLNWYNASKGWMNTATKAMAVELAPHGVRVNALNPVAGETPLLASFMGEDTPEMRAKFISTIPIGRFSTPEDLGNAACFMCSDEASMITGVCMEVDGGRCI</sequence>
<dbReference type="Gene3D" id="3.40.50.720">
    <property type="entry name" value="NAD(P)-binding Rossmann-like Domain"/>
    <property type="match status" value="1"/>
</dbReference>
<accession>A0A1H3M0H8</accession>
<keyword evidence="2" id="KW-0560">Oxidoreductase</keyword>
<evidence type="ECO:0000313" key="4">
    <source>
        <dbReference type="Proteomes" id="UP000199026"/>
    </source>
</evidence>
<name>A0A1H3M0H8_9RHOB</name>
<dbReference type="NCBIfam" id="NF005559">
    <property type="entry name" value="PRK07231.1"/>
    <property type="match status" value="1"/>
</dbReference>
<gene>
    <name evidence="3" type="ORF">SAMN05444486_103303</name>
</gene>
<evidence type="ECO:0000256" key="1">
    <source>
        <dbReference type="ARBA" id="ARBA00006484"/>
    </source>
</evidence>
<dbReference type="PANTHER" id="PTHR43639">
    <property type="entry name" value="OXIDOREDUCTASE, SHORT-CHAIN DEHYDROGENASE/REDUCTASE FAMILY (AFU_ORTHOLOGUE AFUA_5G02870)"/>
    <property type="match status" value="1"/>
</dbReference>
<evidence type="ECO:0000313" key="3">
    <source>
        <dbReference type="EMBL" id="SDY70192.1"/>
    </source>
</evidence>
<dbReference type="OrthoDB" id="9797020at2"/>
<dbReference type="AlphaFoldDB" id="A0A1H3M0H8"/>
<dbReference type="Pfam" id="PF13561">
    <property type="entry name" value="adh_short_C2"/>
    <property type="match status" value="1"/>
</dbReference>
<dbReference type="CDD" id="cd05345">
    <property type="entry name" value="BKR_3_SDR_c"/>
    <property type="match status" value="1"/>
</dbReference>
<dbReference type="STRING" id="576131.SAMN05444486_103303"/>
<dbReference type="InterPro" id="IPR036291">
    <property type="entry name" value="NAD(P)-bd_dom_sf"/>
</dbReference>
<evidence type="ECO:0000256" key="2">
    <source>
        <dbReference type="ARBA" id="ARBA00023002"/>
    </source>
</evidence>
<dbReference type="Proteomes" id="UP000199026">
    <property type="component" value="Unassembled WGS sequence"/>
</dbReference>
<reference evidence="3 4" key="1">
    <citation type="submission" date="2016-10" db="EMBL/GenBank/DDBJ databases">
        <authorList>
            <person name="de Groot N.N."/>
        </authorList>
    </citation>
    <scope>NUCLEOTIDE SEQUENCE [LARGE SCALE GENOMIC DNA]</scope>
    <source>
        <strain evidence="3 4">DSM 24677</strain>
    </source>
</reference>
<keyword evidence="4" id="KW-1185">Reference proteome</keyword>
<organism evidence="3 4">
    <name type="scientific">Lentibacter algarum</name>
    <dbReference type="NCBI Taxonomy" id="576131"/>
    <lineage>
        <taxon>Bacteria</taxon>
        <taxon>Pseudomonadati</taxon>
        <taxon>Pseudomonadota</taxon>
        <taxon>Alphaproteobacteria</taxon>
        <taxon>Rhodobacterales</taxon>
        <taxon>Roseobacteraceae</taxon>
        <taxon>Lentibacter</taxon>
    </lineage>
</organism>
<dbReference type="InterPro" id="IPR002347">
    <property type="entry name" value="SDR_fam"/>
</dbReference>
<dbReference type="FunFam" id="3.40.50.720:FF:000084">
    <property type="entry name" value="Short-chain dehydrogenase reductase"/>
    <property type="match status" value="1"/>
</dbReference>
<dbReference type="EMBL" id="FNPR01000003">
    <property type="protein sequence ID" value="SDY70192.1"/>
    <property type="molecule type" value="Genomic_DNA"/>
</dbReference>
<dbReference type="PRINTS" id="PR00080">
    <property type="entry name" value="SDRFAMILY"/>
</dbReference>
<dbReference type="GeneID" id="78125253"/>
<comment type="similarity">
    <text evidence="1">Belongs to the short-chain dehydrogenases/reductases (SDR) family.</text>
</comment>
<dbReference type="GO" id="GO:0016491">
    <property type="term" value="F:oxidoreductase activity"/>
    <property type="evidence" value="ECO:0007669"/>
    <property type="project" value="UniProtKB-KW"/>
</dbReference>
<proteinExistence type="inferred from homology"/>
<dbReference type="RefSeq" id="WP_089892470.1">
    <property type="nucleotide sequence ID" value="NZ_CALJFH010000027.1"/>
</dbReference>
<dbReference type="SUPFAM" id="SSF51735">
    <property type="entry name" value="NAD(P)-binding Rossmann-fold domains"/>
    <property type="match status" value="1"/>
</dbReference>
<protein>
    <submittedName>
        <fullName evidence="3">3-oxoacyl-[acyl-carrier protein] reductase</fullName>
    </submittedName>
</protein>